<organism evidence="2 3">
    <name type="scientific">Mycolicibacterium goodii</name>
    <name type="common">Mycobacterium goodii</name>
    <dbReference type="NCBI Taxonomy" id="134601"/>
    <lineage>
        <taxon>Bacteria</taxon>
        <taxon>Bacillati</taxon>
        <taxon>Actinomycetota</taxon>
        <taxon>Actinomycetes</taxon>
        <taxon>Mycobacteriales</taxon>
        <taxon>Mycobacteriaceae</taxon>
        <taxon>Mycolicibacterium</taxon>
    </lineage>
</organism>
<sequence length="114" mass="12170">MAGIEKLSAVPLSLPPMQAATVEPKTKWNAETKSAEQQRNSDGTLLWSVTTIFPHDGGLKQMTVTVPGAEQPKIEPFQQVSFTNLVARPYGIAQASGRVNAGLYFTADAVAVAK</sequence>
<gene>
    <name evidence="2" type="ORF">AFA91_04140</name>
</gene>
<accession>A0A0K0X1N7</accession>
<evidence type="ECO:0000313" key="2">
    <source>
        <dbReference type="EMBL" id="AKS31203.1"/>
    </source>
</evidence>
<evidence type="ECO:0000313" key="3">
    <source>
        <dbReference type="Proteomes" id="UP000062255"/>
    </source>
</evidence>
<dbReference type="EMBL" id="CP012150">
    <property type="protein sequence ID" value="AKS31203.1"/>
    <property type="molecule type" value="Genomic_DNA"/>
</dbReference>
<dbReference type="PATRIC" id="fig|134601.6.peg.858"/>
<dbReference type="RefSeq" id="WP_023862035.1">
    <property type="nucleotide sequence ID" value="NZ_CP012150.1"/>
</dbReference>
<dbReference type="AlphaFoldDB" id="A0A0K0X1N7"/>
<dbReference type="Proteomes" id="UP000062255">
    <property type="component" value="Chromosome"/>
</dbReference>
<feature type="region of interest" description="Disordered" evidence="1">
    <location>
        <begin position="21"/>
        <end position="41"/>
    </location>
</feature>
<proteinExistence type="predicted"/>
<reference evidence="2 3" key="1">
    <citation type="submission" date="2015-07" db="EMBL/GenBank/DDBJ databases">
        <title>Complete genome sequence of Mycobacterium goodii X7B, a facultative thermophilic biodesulfurizing bacterium.</title>
        <authorList>
            <person name="Yu B."/>
            <person name="Li F."/>
            <person name="Xu P."/>
        </authorList>
    </citation>
    <scope>NUCLEOTIDE SEQUENCE [LARGE SCALE GENOMIC DNA]</scope>
    <source>
        <strain evidence="2 3">X7B</strain>
    </source>
</reference>
<name>A0A0K0X1N7_MYCGD</name>
<protein>
    <submittedName>
        <fullName evidence="2">Uncharacterized protein</fullName>
    </submittedName>
</protein>
<dbReference type="KEGG" id="mgo:AFA91_04140"/>
<feature type="compositionally biased region" description="Basic and acidic residues" evidence="1">
    <location>
        <begin position="24"/>
        <end position="36"/>
    </location>
</feature>
<evidence type="ECO:0000256" key="1">
    <source>
        <dbReference type="SAM" id="MobiDB-lite"/>
    </source>
</evidence>